<evidence type="ECO:0000313" key="3">
    <source>
        <dbReference type="EMBL" id="MBB5067324.1"/>
    </source>
</evidence>
<organism evidence="3 4">
    <name type="scientific">Saccharopolyspora gloriosae</name>
    <dbReference type="NCBI Taxonomy" id="455344"/>
    <lineage>
        <taxon>Bacteria</taxon>
        <taxon>Bacillati</taxon>
        <taxon>Actinomycetota</taxon>
        <taxon>Actinomycetes</taxon>
        <taxon>Pseudonocardiales</taxon>
        <taxon>Pseudonocardiaceae</taxon>
        <taxon>Saccharopolyspora</taxon>
    </lineage>
</organism>
<evidence type="ECO:0000256" key="1">
    <source>
        <dbReference type="SAM" id="MobiDB-lite"/>
    </source>
</evidence>
<dbReference type="EMBL" id="JACHIV010000001">
    <property type="protein sequence ID" value="MBB5067324.1"/>
    <property type="molecule type" value="Genomic_DNA"/>
</dbReference>
<dbReference type="InterPro" id="IPR010539">
    <property type="entry name" value="BaxI_1-like"/>
</dbReference>
<gene>
    <name evidence="3" type="ORF">BJ969_000412</name>
</gene>
<evidence type="ECO:0000256" key="2">
    <source>
        <dbReference type="SAM" id="Phobius"/>
    </source>
</evidence>
<feature type="transmembrane region" description="Helical" evidence="2">
    <location>
        <begin position="305"/>
        <end position="322"/>
    </location>
</feature>
<feature type="region of interest" description="Disordered" evidence="1">
    <location>
        <begin position="28"/>
        <end position="52"/>
    </location>
</feature>
<dbReference type="AlphaFoldDB" id="A0A840N6P7"/>
<feature type="transmembrane region" description="Helical" evidence="2">
    <location>
        <begin position="168"/>
        <end position="191"/>
    </location>
</feature>
<feature type="transmembrane region" description="Helical" evidence="2">
    <location>
        <begin position="236"/>
        <end position="258"/>
    </location>
</feature>
<dbReference type="PANTHER" id="PTHR41282">
    <property type="entry name" value="CONSERVED TRANSMEMBRANE PROTEIN-RELATED"/>
    <property type="match status" value="1"/>
</dbReference>
<dbReference type="Proteomes" id="UP000580474">
    <property type="component" value="Unassembled WGS sequence"/>
</dbReference>
<keyword evidence="2" id="KW-0472">Membrane</keyword>
<keyword evidence="2" id="KW-1133">Transmembrane helix</keyword>
<comment type="caution">
    <text evidence="3">The sequence shown here is derived from an EMBL/GenBank/DDBJ whole genome shotgun (WGS) entry which is preliminary data.</text>
</comment>
<evidence type="ECO:0000313" key="4">
    <source>
        <dbReference type="Proteomes" id="UP000580474"/>
    </source>
</evidence>
<dbReference type="Pfam" id="PF12811">
    <property type="entry name" value="BaxI_1"/>
    <property type="match status" value="1"/>
</dbReference>
<accession>A0A840N6P7</accession>
<name>A0A840N6P7_9PSEU</name>
<keyword evidence="2" id="KW-0812">Transmembrane</keyword>
<feature type="transmembrane region" description="Helical" evidence="2">
    <location>
        <begin position="203"/>
        <end position="224"/>
    </location>
</feature>
<dbReference type="PANTHER" id="PTHR41282:SF1">
    <property type="entry name" value="CONSERVED TRANSMEMBRANE PROTEIN-RELATED"/>
    <property type="match status" value="1"/>
</dbReference>
<feature type="transmembrane region" description="Helical" evidence="2">
    <location>
        <begin position="144"/>
        <end position="161"/>
    </location>
</feature>
<reference evidence="3 4" key="1">
    <citation type="submission" date="2020-08" db="EMBL/GenBank/DDBJ databases">
        <title>Sequencing the genomes of 1000 actinobacteria strains.</title>
        <authorList>
            <person name="Klenk H.-P."/>
        </authorList>
    </citation>
    <scope>NUCLEOTIDE SEQUENCE [LARGE SCALE GENOMIC DNA]</scope>
    <source>
        <strain evidence="3 4">DSM 45582</strain>
    </source>
</reference>
<feature type="transmembrane region" description="Helical" evidence="2">
    <location>
        <begin position="270"/>
        <end position="293"/>
    </location>
</feature>
<sequence>MTGHSRPHLEKVATVSDRHFTVYPAGVASGQAGTGYRQAGKVGFTSGEPTGRFGRCTGDGAKHAQEDELRTTSNPAFKNLPTNGGYANFNHGQGGFGAPGQAPAAPPKATRPMTIDDVVTKTAITLALTVGTGAATYITGAYALALPAAIIGLVLSLIIIFKKKVSPALVIAYAAVEGVFLGGISYVIGGAVDGFTGGGGSGIVMQAIAGTIGVFAAMLVVYKTGAVRVTPKLTKWIIGALAGAAILMLLNLVAGFFMEGGLGLRDGGPLAIIFSLVCIGIAAFSFLLDFDAADKAIKSGVDAKFAWYVAFGLMTTLVWLYLEILRLLSYFQND</sequence>
<protein>
    <submittedName>
        <fullName evidence="3">Putative YccA/Bax inhibitor family protein</fullName>
    </submittedName>
</protein>
<proteinExistence type="predicted"/>
<keyword evidence="4" id="KW-1185">Reference proteome</keyword>